<dbReference type="InterPro" id="IPR040343">
    <property type="entry name" value="Cet1/Ctl1"/>
</dbReference>
<comment type="catalytic activity">
    <reaction evidence="8">
        <text>a 5'-end triphospho-ribonucleoside in mRNA + H2O = a 5'-end diphospho-ribonucleoside in mRNA + phosphate + H(+)</text>
        <dbReference type="Rhea" id="RHEA:67004"/>
        <dbReference type="Rhea" id="RHEA-COMP:17164"/>
        <dbReference type="Rhea" id="RHEA-COMP:17165"/>
        <dbReference type="ChEBI" id="CHEBI:15377"/>
        <dbReference type="ChEBI" id="CHEBI:15378"/>
        <dbReference type="ChEBI" id="CHEBI:43474"/>
        <dbReference type="ChEBI" id="CHEBI:167616"/>
        <dbReference type="ChEBI" id="CHEBI:167618"/>
        <dbReference type="EC" id="3.6.1.74"/>
    </reaction>
    <physiologicalReaction direction="left-to-right" evidence="8">
        <dbReference type="Rhea" id="RHEA:67005"/>
    </physiologicalReaction>
</comment>
<dbReference type="GO" id="GO:0005634">
    <property type="term" value="C:nucleus"/>
    <property type="evidence" value="ECO:0007669"/>
    <property type="project" value="UniProtKB-SubCell"/>
</dbReference>
<evidence type="ECO:0000256" key="3">
    <source>
        <dbReference type="ARBA" id="ARBA00006345"/>
    </source>
</evidence>
<keyword evidence="4" id="KW-0507">mRNA processing</keyword>
<evidence type="ECO:0000256" key="5">
    <source>
        <dbReference type="ARBA" id="ARBA00022801"/>
    </source>
</evidence>
<dbReference type="PANTHER" id="PTHR28118">
    <property type="entry name" value="POLYNUCLEOTIDE 5'-TRIPHOSPHATASE-RELATED"/>
    <property type="match status" value="1"/>
</dbReference>
<dbReference type="GO" id="GO:0006397">
    <property type="term" value="P:mRNA processing"/>
    <property type="evidence" value="ECO:0007669"/>
    <property type="project" value="UniProtKB-KW"/>
</dbReference>
<organism evidence="11 12">
    <name type="scientific">Acanthamoeba castellanii (strain ATCC 30010 / Neff)</name>
    <dbReference type="NCBI Taxonomy" id="1257118"/>
    <lineage>
        <taxon>Eukaryota</taxon>
        <taxon>Amoebozoa</taxon>
        <taxon>Discosea</taxon>
        <taxon>Longamoebia</taxon>
        <taxon>Centramoebida</taxon>
        <taxon>Acanthamoebidae</taxon>
        <taxon>Acanthamoeba</taxon>
    </lineage>
</organism>
<comment type="cofactor">
    <cofactor evidence="1">
        <name>Mg(2+)</name>
        <dbReference type="ChEBI" id="CHEBI:18420"/>
    </cofactor>
</comment>
<accession>L8HFN9</accession>
<dbReference type="Proteomes" id="UP000011083">
    <property type="component" value="Unassembled WGS sequence"/>
</dbReference>
<dbReference type="CDD" id="cd07470">
    <property type="entry name" value="CYTH-like_mRNA_RTPase"/>
    <property type="match status" value="1"/>
</dbReference>
<dbReference type="PANTHER" id="PTHR28118:SF1">
    <property type="entry name" value="POLYNUCLEOTIDE 5'-TRIPHOSPHATASE CTL1-RELATED"/>
    <property type="match status" value="1"/>
</dbReference>
<dbReference type="InterPro" id="IPR033469">
    <property type="entry name" value="CYTH-like_dom_sf"/>
</dbReference>
<dbReference type="RefSeq" id="XP_004353498.1">
    <property type="nucleotide sequence ID" value="XM_004353446.1"/>
</dbReference>
<dbReference type="GO" id="GO:0004651">
    <property type="term" value="F:polynucleotide 5'-phosphatase activity"/>
    <property type="evidence" value="ECO:0007669"/>
    <property type="project" value="InterPro"/>
</dbReference>
<protein>
    <recommendedName>
        <fullName evidence="7">mRNA 5'-phosphatase</fullName>
        <ecNumber evidence="7">3.6.1.74</ecNumber>
    </recommendedName>
</protein>
<evidence type="ECO:0000256" key="2">
    <source>
        <dbReference type="ARBA" id="ARBA00004123"/>
    </source>
</evidence>
<evidence type="ECO:0000256" key="1">
    <source>
        <dbReference type="ARBA" id="ARBA00001946"/>
    </source>
</evidence>
<dbReference type="OrthoDB" id="200924at2759"/>
<dbReference type="Pfam" id="PF02940">
    <property type="entry name" value="mRNA_triPase"/>
    <property type="match status" value="1"/>
</dbReference>
<dbReference type="STRING" id="1257118.L8HFN9"/>
<dbReference type="SUPFAM" id="SSF55154">
    <property type="entry name" value="CYTH-like phosphatases"/>
    <property type="match status" value="1"/>
</dbReference>
<evidence type="ECO:0000313" key="12">
    <source>
        <dbReference type="Proteomes" id="UP000011083"/>
    </source>
</evidence>
<evidence type="ECO:0000256" key="8">
    <source>
        <dbReference type="ARBA" id="ARBA00047740"/>
    </source>
</evidence>
<evidence type="ECO:0000256" key="6">
    <source>
        <dbReference type="ARBA" id="ARBA00023242"/>
    </source>
</evidence>
<keyword evidence="5" id="KW-0378">Hydrolase</keyword>
<dbReference type="GO" id="GO:0140818">
    <property type="term" value="F:mRNA 5'-triphosphate monophosphatase activity"/>
    <property type="evidence" value="ECO:0007669"/>
    <property type="project" value="UniProtKB-EC"/>
</dbReference>
<evidence type="ECO:0000256" key="7">
    <source>
        <dbReference type="ARBA" id="ARBA00035028"/>
    </source>
</evidence>
<dbReference type="GeneID" id="14924969"/>
<reference evidence="11 12" key="1">
    <citation type="journal article" date="2013" name="Genome Biol.">
        <title>Genome of Acanthamoeba castellanii highlights extensive lateral gene transfer and early evolution of tyrosine kinase signaling.</title>
        <authorList>
            <person name="Clarke M."/>
            <person name="Lohan A.J."/>
            <person name="Liu B."/>
            <person name="Lagkouvardos I."/>
            <person name="Roy S."/>
            <person name="Zafar N."/>
            <person name="Bertelli C."/>
            <person name="Schilde C."/>
            <person name="Kianianmomeni A."/>
            <person name="Burglin T.R."/>
            <person name="Frech C."/>
            <person name="Turcotte B."/>
            <person name="Kopec K.O."/>
            <person name="Synnott J.M."/>
            <person name="Choo C."/>
            <person name="Paponov I."/>
            <person name="Finkler A."/>
            <person name="Soon Heng Tan C."/>
            <person name="Hutchins A.P."/>
            <person name="Weinmeier T."/>
            <person name="Rattei T."/>
            <person name="Chu J.S."/>
            <person name="Gimenez G."/>
            <person name="Irimia M."/>
            <person name="Rigden D.J."/>
            <person name="Fitzpatrick D.A."/>
            <person name="Lorenzo-Morales J."/>
            <person name="Bateman A."/>
            <person name="Chiu C.H."/>
            <person name="Tang P."/>
            <person name="Hegemann P."/>
            <person name="Fromm H."/>
            <person name="Raoult D."/>
            <person name="Greub G."/>
            <person name="Miranda-Saavedra D."/>
            <person name="Chen N."/>
            <person name="Nash P."/>
            <person name="Ginger M.L."/>
            <person name="Horn M."/>
            <person name="Schaap P."/>
            <person name="Caler L."/>
            <person name="Loftus B."/>
        </authorList>
    </citation>
    <scope>NUCLEOTIDE SEQUENCE [LARGE SCALE GENOMIC DNA]</scope>
    <source>
        <strain evidence="11 12">Neff</strain>
    </source>
</reference>
<evidence type="ECO:0000256" key="9">
    <source>
        <dbReference type="SAM" id="MobiDB-lite"/>
    </source>
</evidence>
<comment type="subcellular location">
    <subcellularLocation>
        <location evidence="2">Nucleus</location>
    </subcellularLocation>
</comment>
<feature type="compositionally biased region" description="Basic and acidic residues" evidence="9">
    <location>
        <begin position="1"/>
        <end position="18"/>
    </location>
</feature>
<feature type="region of interest" description="Disordered" evidence="9">
    <location>
        <begin position="1"/>
        <end position="22"/>
    </location>
</feature>
<dbReference type="VEuPathDB" id="AmoebaDB:ACA1_143300"/>
<keyword evidence="12" id="KW-1185">Reference proteome</keyword>
<dbReference type="EC" id="3.6.1.74" evidence="7"/>
<dbReference type="KEGG" id="acan:ACA1_143300"/>
<dbReference type="Gene3D" id="3.20.100.10">
    <property type="entry name" value="mRNA triphosphatase Cet1-like"/>
    <property type="match status" value="1"/>
</dbReference>
<dbReference type="InterPro" id="IPR004206">
    <property type="entry name" value="mRNA_triPase_Cet1"/>
</dbReference>
<name>L8HFN9_ACACF</name>
<sequence>MEREDGAEQNRKRLRVEQETTTQPQVVVAHRTQGAPVAEQPLRLDRSIFGFSEIEGVLRKVSDFLFIHAKTPDIEIEAKLGFLLDKDTRERLYLPISCETEVISSNLTFQSSVPAELFKLFNDKLNERFRAATQPDYRGKKVTYAHFREVDMFYPGQVRVTLDEAGNEKRIIRKKRISDINFHSPQSVIDFRISASTEEHVERPHTRPSHERQKERISYRFELFSFDLTKVEKLDRQGTSTTYEMEVELADMALVRAERQKLNNKLPNDFLAIATGTHPTIARTRITAHAHAHASPHTHTHTHTHDSTYIAYDMARQ</sequence>
<evidence type="ECO:0000313" key="11">
    <source>
        <dbReference type="EMBL" id="ELR23970.1"/>
    </source>
</evidence>
<dbReference type="InterPro" id="IPR037009">
    <property type="entry name" value="mRNA_triPase_Cet1_sf"/>
</dbReference>
<evidence type="ECO:0000259" key="10">
    <source>
        <dbReference type="Pfam" id="PF02940"/>
    </source>
</evidence>
<proteinExistence type="inferred from homology"/>
<feature type="domain" description="mRNA triphosphatase Cet1-like" evidence="10">
    <location>
        <begin position="58"/>
        <end position="249"/>
    </location>
</feature>
<evidence type="ECO:0000256" key="4">
    <source>
        <dbReference type="ARBA" id="ARBA00022664"/>
    </source>
</evidence>
<gene>
    <name evidence="11" type="ORF">ACA1_143300</name>
</gene>
<keyword evidence="6" id="KW-0539">Nucleus</keyword>
<dbReference type="OMA" id="LEICNAW"/>
<dbReference type="AlphaFoldDB" id="L8HFN9"/>
<dbReference type="EMBL" id="KB007840">
    <property type="protein sequence ID" value="ELR23970.1"/>
    <property type="molecule type" value="Genomic_DNA"/>
</dbReference>
<comment type="similarity">
    <text evidence="3">Belongs to the fungal TPase family.</text>
</comment>